<proteinExistence type="inferred from homology"/>
<dbReference type="CDD" id="cd23992">
    <property type="entry name" value="PBP_GOBP"/>
    <property type="match status" value="1"/>
</dbReference>
<feature type="chain" id="PRO_5036062216" evidence="4">
    <location>
        <begin position="20"/>
        <end position="127"/>
    </location>
</feature>
<dbReference type="InterPro" id="IPR006170">
    <property type="entry name" value="PBP/GOBP"/>
</dbReference>
<name>A0A336LPF3_CULSO</name>
<dbReference type="InterPro" id="IPR036728">
    <property type="entry name" value="PBP_GOBP_sf"/>
</dbReference>
<feature type="signal peptide" evidence="4">
    <location>
        <begin position="1"/>
        <end position="19"/>
    </location>
</feature>
<evidence type="ECO:0000256" key="2">
    <source>
        <dbReference type="ARBA" id="ARBA00008098"/>
    </source>
</evidence>
<accession>A0A336LPF3</accession>
<dbReference type="SMART" id="SM00708">
    <property type="entry name" value="PhBP"/>
    <property type="match status" value="1"/>
</dbReference>
<comment type="similarity">
    <text evidence="2">Belongs to the PBP/GOBP family.</text>
</comment>
<keyword evidence="3" id="KW-0964">Secreted</keyword>
<evidence type="ECO:0000256" key="4">
    <source>
        <dbReference type="SAM" id="SignalP"/>
    </source>
</evidence>
<protein>
    <submittedName>
        <fullName evidence="5">CSON008813 protein</fullName>
    </submittedName>
</protein>
<dbReference type="EMBL" id="UFQS01003388">
    <property type="protein sequence ID" value="SSX15592.1"/>
    <property type="molecule type" value="Genomic_DNA"/>
</dbReference>
<dbReference type="AlphaFoldDB" id="A0A336LPF3"/>
<reference evidence="5" key="1">
    <citation type="submission" date="2018-04" db="EMBL/GenBank/DDBJ databases">
        <authorList>
            <person name="Go L.Y."/>
            <person name="Mitchell J.A."/>
        </authorList>
    </citation>
    <scope>NUCLEOTIDE SEQUENCE</scope>
    <source>
        <tissue evidence="5">Whole organism</tissue>
    </source>
</reference>
<gene>
    <name evidence="5" type="primary">CSON008813</name>
</gene>
<evidence type="ECO:0000313" key="5">
    <source>
        <dbReference type="EMBL" id="SSX15592.1"/>
    </source>
</evidence>
<dbReference type="SUPFAM" id="SSF47565">
    <property type="entry name" value="Insect pheromone/odorant-binding proteins"/>
    <property type="match status" value="1"/>
</dbReference>
<evidence type="ECO:0000313" key="6">
    <source>
        <dbReference type="EMBL" id="SSX34954.1"/>
    </source>
</evidence>
<keyword evidence="4" id="KW-0732">Signal</keyword>
<reference evidence="6" key="2">
    <citation type="submission" date="2018-07" db="EMBL/GenBank/DDBJ databases">
        <authorList>
            <person name="Quirk P.G."/>
            <person name="Krulwich T.A."/>
        </authorList>
    </citation>
    <scope>NUCLEOTIDE SEQUENCE</scope>
</reference>
<organism evidence="5">
    <name type="scientific">Culicoides sonorensis</name>
    <name type="common">Biting midge</name>
    <dbReference type="NCBI Taxonomy" id="179676"/>
    <lineage>
        <taxon>Eukaryota</taxon>
        <taxon>Metazoa</taxon>
        <taxon>Ecdysozoa</taxon>
        <taxon>Arthropoda</taxon>
        <taxon>Hexapoda</taxon>
        <taxon>Insecta</taxon>
        <taxon>Pterygota</taxon>
        <taxon>Neoptera</taxon>
        <taxon>Endopterygota</taxon>
        <taxon>Diptera</taxon>
        <taxon>Nematocera</taxon>
        <taxon>Chironomoidea</taxon>
        <taxon>Ceratopogonidae</taxon>
        <taxon>Ceratopogoninae</taxon>
        <taxon>Culicoides</taxon>
        <taxon>Monoculicoides</taxon>
    </lineage>
</organism>
<dbReference type="EMBL" id="UFQT01003388">
    <property type="protein sequence ID" value="SSX34954.1"/>
    <property type="molecule type" value="Genomic_DNA"/>
</dbReference>
<dbReference type="Pfam" id="PF01395">
    <property type="entry name" value="PBP_GOBP"/>
    <property type="match status" value="1"/>
</dbReference>
<dbReference type="GO" id="GO:0005576">
    <property type="term" value="C:extracellular region"/>
    <property type="evidence" value="ECO:0007669"/>
    <property type="project" value="UniProtKB-SubCell"/>
</dbReference>
<evidence type="ECO:0000256" key="3">
    <source>
        <dbReference type="ARBA" id="ARBA00022525"/>
    </source>
</evidence>
<comment type="subcellular location">
    <subcellularLocation>
        <location evidence="1">Secreted</location>
    </subcellularLocation>
</comment>
<dbReference type="VEuPathDB" id="VectorBase:CSON008813"/>
<sequence length="127" mass="14115">MRSFLTFMIFLGTILSSSAYDMARLNPIYESCKLNFPNIQTFPTIEQMTSINFETADPQIKCFIHCLSESTGEVDANGVLITSGLLAMGWSDEGKVSSAVNECIGIKGIDKCDTSYQQYGCFMMKMM</sequence>
<dbReference type="GO" id="GO:0005549">
    <property type="term" value="F:odorant binding"/>
    <property type="evidence" value="ECO:0007669"/>
    <property type="project" value="InterPro"/>
</dbReference>
<dbReference type="Gene3D" id="1.10.238.20">
    <property type="entry name" value="Pheromone/general odorant binding protein domain"/>
    <property type="match status" value="1"/>
</dbReference>
<evidence type="ECO:0000256" key="1">
    <source>
        <dbReference type="ARBA" id="ARBA00004613"/>
    </source>
</evidence>